<gene>
    <name evidence="1" type="ORF">Strvi_9328</name>
</gene>
<dbReference type="KEGG" id="svl:Strvi_9328"/>
<proteinExistence type="predicted"/>
<protein>
    <submittedName>
        <fullName evidence="1">Uncharacterized protein</fullName>
    </submittedName>
</protein>
<reference evidence="1" key="1">
    <citation type="submission" date="2011-08" db="EMBL/GenBank/DDBJ databases">
        <title>Complete sequence of plasmid 1 of Streptomyces violaceusniger Tu 4113.</title>
        <authorList>
            <consortium name="US DOE Joint Genome Institute"/>
            <person name="Lucas S."/>
            <person name="Han J."/>
            <person name="Lapidus A."/>
            <person name="Cheng J.-F."/>
            <person name="Goodwin L."/>
            <person name="Pitluck S."/>
            <person name="Peters L."/>
            <person name="Ivanova N."/>
            <person name="Daligault H."/>
            <person name="Detter J.C."/>
            <person name="Han C."/>
            <person name="Tapia R."/>
            <person name="Land M."/>
            <person name="Hauser L."/>
            <person name="Kyrpides N."/>
            <person name="Ivanova N."/>
            <person name="Pagani I."/>
            <person name="Hagen A."/>
            <person name="Katz L."/>
            <person name="Fiedler H.-P."/>
            <person name="Keasling J."/>
            <person name="Fortman J."/>
            <person name="Woyke T."/>
        </authorList>
    </citation>
    <scope>NUCLEOTIDE SEQUENCE [LARGE SCALE GENOMIC DNA]</scope>
    <source>
        <strain evidence="1">Tu 4113</strain>
        <plasmid evidence="1">pSTRVI01</plasmid>
    </source>
</reference>
<keyword evidence="2" id="KW-1185">Reference proteome</keyword>
<dbReference type="AlphaFoldDB" id="G2PH24"/>
<dbReference type="HOGENOM" id="CLU_2810808_0_0_11"/>
<geneLocation type="plasmid" evidence="1 2">
    <name>pSTRVI01</name>
</geneLocation>
<sequence length="67" mass="7297">MLAVNAAYHKPTVVVMARITPPADSNEPLALDHLGLAAEMVYDTDTIDVHIAKDRFGPAPRLTTVVW</sequence>
<name>G2PH24_STRV4</name>
<keyword evidence="1" id="KW-0614">Plasmid</keyword>
<dbReference type="EMBL" id="CP002995">
    <property type="protein sequence ID" value="AEM88598.1"/>
    <property type="molecule type" value="Genomic_DNA"/>
</dbReference>
<evidence type="ECO:0000313" key="2">
    <source>
        <dbReference type="Proteomes" id="UP000008703"/>
    </source>
</evidence>
<dbReference type="RefSeq" id="WP_014043533.1">
    <property type="nucleotide sequence ID" value="NC_015951.1"/>
</dbReference>
<dbReference type="Proteomes" id="UP000008703">
    <property type="component" value="Plasmid pSTRVI01"/>
</dbReference>
<organism evidence="1 2">
    <name type="scientific">Streptomyces violaceusniger (strain Tu 4113)</name>
    <dbReference type="NCBI Taxonomy" id="653045"/>
    <lineage>
        <taxon>Bacteria</taxon>
        <taxon>Bacillati</taxon>
        <taxon>Actinomycetota</taxon>
        <taxon>Actinomycetes</taxon>
        <taxon>Kitasatosporales</taxon>
        <taxon>Streptomycetaceae</taxon>
        <taxon>Streptomyces</taxon>
        <taxon>Streptomyces violaceusniger group</taxon>
    </lineage>
</organism>
<accession>G2PH24</accession>
<evidence type="ECO:0000313" key="1">
    <source>
        <dbReference type="EMBL" id="AEM88598.1"/>
    </source>
</evidence>